<feature type="region of interest" description="Disordered" evidence="5">
    <location>
        <begin position="1192"/>
        <end position="1226"/>
    </location>
</feature>
<evidence type="ECO:0000256" key="4">
    <source>
        <dbReference type="ARBA" id="ARBA00023242"/>
    </source>
</evidence>
<feature type="compositionally biased region" description="Basic and acidic residues" evidence="5">
    <location>
        <begin position="958"/>
        <end position="967"/>
    </location>
</feature>
<dbReference type="OrthoDB" id="5857104at2759"/>
<keyword evidence="3" id="KW-0804">Transcription</keyword>
<evidence type="ECO:0000256" key="5">
    <source>
        <dbReference type="SAM" id="MobiDB-lite"/>
    </source>
</evidence>
<feature type="region of interest" description="Disordered" evidence="5">
    <location>
        <begin position="614"/>
        <end position="660"/>
    </location>
</feature>
<feature type="compositionally biased region" description="Basic and acidic residues" evidence="5">
    <location>
        <begin position="1204"/>
        <end position="1222"/>
    </location>
</feature>
<dbReference type="InterPro" id="IPR006576">
    <property type="entry name" value="BRK_domain"/>
</dbReference>
<feature type="compositionally biased region" description="Polar residues" evidence="5">
    <location>
        <begin position="1511"/>
        <end position="1523"/>
    </location>
</feature>
<feature type="compositionally biased region" description="Basic residues" evidence="5">
    <location>
        <begin position="1466"/>
        <end position="1476"/>
    </location>
</feature>
<reference evidence="7" key="1">
    <citation type="submission" date="2020-03" db="EMBL/GenBank/DDBJ databases">
        <authorList>
            <person name="Chebbi M.A."/>
            <person name="Drezen J.M."/>
        </authorList>
    </citation>
    <scope>NUCLEOTIDE SEQUENCE</scope>
    <source>
        <tissue evidence="7">Whole body</tissue>
    </source>
</reference>
<feature type="compositionally biased region" description="Basic and acidic residues" evidence="5">
    <location>
        <begin position="1500"/>
        <end position="1509"/>
    </location>
</feature>
<feature type="region of interest" description="Disordered" evidence="5">
    <location>
        <begin position="1404"/>
        <end position="1523"/>
    </location>
</feature>
<feature type="region of interest" description="Disordered" evidence="5">
    <location>
        <begin position="214"/>
        <end position="388"/>
    </location>
</feature>
<feature type="compositionally biased region" description="Basic and acidic residues" evidence="5">
    <location>
        <begin position="282"/>
        <end position="326"/>
    </location>
</feature>
<keyword evidence="8" id="KW-1185">Reference proteome</keyword>
<evidence type="ECO:0000256" key="2">
    <source>
        <dbReference type="ARBA" id="ARBA00023015"/>
    </source>
</evidence>
<feature type="compositionally biased region" description="Low complexity" evidence="5">
    <location>
        <begin position="1490"/>
        <end position="1499"/>
    </location>
</feature>
<name>A0A8J5UST5_9HYME</name>
<feature type="compositionally biased region" description="Basic and acidic residues" evidence="5">
    <location>
        <begin position="1248"/>
        <end position="1264"/>
    </location>
</feature>
<evidence type="ECO:0000256" key="1">
    <source>
        <dbReference type="ARBA" id="ARBA00004123"/>
    </source>
</evidence>
<dbReference type="PANTHER" id="PTHR46850">
    <property type="entry name" value="CHROMODOMAIN-HELICASE-DNA-BINDING PROTEIN 9"/>
    <property type="match status" value="1"/>
</dbReference>
<evidence type="ECO:0000259" key="6">
    <source>
        <dbReference type="SMART" id="SM00592"/>
    </source>
</evidence>
<feature type="compositionally biased region" description="Low complexity" evidence="5">
    <location>
        <begin position="614"/>
        <end position="632"/>
    </location>
</feature>
<proteinExistence type="predicted"/>
<keyword evidence="4" id="KW-0539">Nucleus</keyword>
<dbReference type="SMART" id="SM00592">
    <property type="entry name" value="BRK"/>
    <property type="match status" value="1"/>
</dbReference>
<feature type="compositionally biased region" description="Basic and acidic residues" evidence="5">
    <location>
        <begin position="339"/>
        <end position="348"/>
    </location>
</feature>
<dbReference type="GO" id="GO:0005634">
    <property type="term" value="C:nucleus"/>
    <property type="evidence" value="ECO:0007669"/>
    <property type="project" value="UniProtKB-SubCell"/>
</dbReference>
<dbReference type="Proteomes" id="UP000729913">
    <property type="component" value="Unassembled WGS sequence"/>
</dbReference>
<feature type="compositionally biased region" description="Basic and acidic residues" evidence="5">
    <location>
        <begin position="219"/>
        <end position="273"/>
    </location>
</feature>
<evidence type="ECO:0000313" key="7">
    <source>
        <dbReference type="EMBL" id="KAG8034305.1"/>
    </source>
</evidence>
<comment type="caution">
    <text evidence="7">The sequence shown here is derived from an EMBL/GenBank/DDBJ whole genome shotgun (WGS) entry which is preliminary data.</text>
</comment>
<feature type="compositionally biased region" description="Polar residues" evidence="5">
    <location>
        <begin position="1417"/>
        <end position="1436"/>
    </location>
</feature>
<dbReference type="Pfam" id="PF07533">
    <property type="entry name" value="BRK"/>
    <property type="match status" value="1"/>
</dbReference>
<evidence type="ECO:0000256" key="3">
    <source>
        <dbReference type="ARBA" id="ARBA00023163"/>
    </source>
</evidence>
<evidence type="ECO:0000313" key="8">
    <source>
        <dbReference type="Proteomes" id="UP000729913"/>
    </source>
</evidence>
<comment type="subcellular location">
    <subcellularLocation>
        <location evidence="1">Nucleus</location>
    </subcellularLocation>
</comment>
<protein>
    <recommendedName>
        <fullName evidence="6">BRK domain-containing protein</fullName>
    </recommendedName>
</protein>
<feature type="region of interest" description="Disordered" evidence="5">
    <location>
        <begin position="958"/>
        <end position="1002"/>
    </location>
</feature>
<dbReference type="EMBL" id="JAAOIC020000067">
    <property type="protein sequence ID" value="KAG8034305.1"/>
    <property type="molecule type" value="Genomic_DNA"/>
</dbReference>
<feature type="domain" description="BRK" evidence="6">
    <location>
        <begin position="904"/>
        <end position="948"/>
    </location>
</feature>
<feature type="region of interest" description="Disordered" evidence="5">
    <location>
        <begin position="1248"/>
        <end position="1268"/>
    </location>
</feature>
<sequence>MSFRIMCKKVANMKMADDDDILVDQLSPCKARQILDRVDLLSKIREEILSHPHLDERLCLCQPSGDTPDWWIPGKHDKELLFGAAKHGLGRTDITILNDLDFSFHKIVGKSIFGTTPSSSMIFNKTEKLIKVENKDDILKFDKNEILVKLEKGEGTLKIEKVAVKKDKDTLSDKKLEDNVDINQAELTIVKTEDKIDDKFPNSTLTITTVPIAPPTEINKNEEKDTLITPTSHEKKKSESENIEKNNEDLKIENISIDKSERPDGHEIKDTNVIKEINSTNEKLKADENVDEPMDTKEHEDVISSVDPDKTNSESHDQTPEIKDQNTEIQKPNENMEIDIDKSSEHSDNGSNITKTKNDSNSEKLSSIPVDNEKNETSNQNLHEATNNVEEIQTEIKIESDSECKPKISIRLCELQSTSEVNSADKFEDSQIKNDTKTKVDDIVTTKTDVKKIFDAEDKCSVQAAELKAMFPDLEVIQPLSRLTQIDTFVLRDKTVDFPESNVAQFFTHNYQASLKWPKEHAIEARLMHIVHAIEHKEWPVAINFTAGDEVEPIISEKDISEVITITTDHGISRAVPSLNNLAVTKKRKRHIAIDVETERAKLHALLNNSHLSSQLSSSSSSLSKPTISSNNWDTNEDNANDESRRTITLQPPPAHQHVRTPSIPFEIKYSTTGKTTIIPGTSSTLTPIDLSSNYTKSVNDSNKDIMNEVQDFSMPSKNKQNNSNKGKLDSMLDKLMKRKNCPIDEPIIGKEKKRKKLDEIVLGLSAAKEQQENSHYMEYIKKNTITPNVTVTPASVSAGFPHSVATGQKPFSITVTSVPTSRTSGSSSTLPTSSLHSHKDNFSVFLIAEYSSKISSYSHEAKVNKWLAEQTAISEQLGAEYLNTPRRRRPRVDPSLLDWKKLTGEENVAVVNRLTGKKVTGSKAPQLKRLGQWLMENPIFDVDPKWAELVKERGNLPHDLQKRVPGLERSNNKGKSPGRPPMLPSPTSQASSNPSNLTSTSIASQLNFPGLSNSLLSTLSMSNFDPKNNPLLMPFGSLPNLGALGSLGNISNMNLTNSFFANLAGLGLPSLSGMESVLSASTASSSAETSTVTTTAKNIGSIMSSNSSSGNSSKSRSKIDLATSKVSTSSTASSSSLPTTTPFPFFFPNPSLLYTPLGLGSLNPFSIQPSGVSSAYESLALLNSSASNVSSSRKSATSISNPRQKDFSIDSTKKKESEKKVGSSSNLPFRYPIDSTLMLQQYADLTSHNDDKKSSESEKKDNSDSIDISDLPVRLDKKSKELEIKGPLDLLNKSNVELSTKSQHVDDLHKSHKRIRTYEHPMNEQPIPSSLEVTFEPVQKKFRSSELEVSNITPVNEYGLELETVTKPLSVTTKSQSLNLPLQVTPTSMESLKSTLHSTLTSSSGVSHLLQEEPSSKSFNASNDDNKGPISSLQSPDPDPTDKLKSDLSRSNSFVESEEDLKSLKMVHKKSKNGKKVVTEQPVERKNLRSSAGRQARAAAERQAKMEGEQLTSDQESQLSGN</sequence>
<reference evidence="7" key="2">
    <citation type="submission" date="2021-04" db="EMBL/GenBank/DDBJ databases">
        <title>Genome-wide patterns of bracovirus chromosomal integration into multiple host tissues during parasitism.</title>
        <authorList>
            <person name="Chebbi M.A.C."/>
        </authorList>
    </citation>
    <scope>NUCLEOTIDE SEQUENCE</scope>
    <source>
        <tissue evidence="7">Whole body</tissue>
    </source>
</reference>
<dbReference type="InterPro" id="IPR051493">
    <property type="entry name" value="CHD"/>
</dbReference>
<feature type="compositionally biased region" description="Polar residues" evidence="5">
    <location>
        <begin position="986"/>
        <end position="1002"/>
    </location>
</feature>
<feature type="compositionally biased region" description="Polar residues" evidence="5">
    <location>
        <begin position="377"/>
        <end position="388"/>
    </location>
</feature>
<organism evidence="7 8">
    <name type="scientific">Cotesia typhae</name>
    <dbReference type="NCBI Taxonomy" id="2053667"/>
    <lineage>
        <taxon>Eukaryota</taxon>
        <taxon>Metazoa</taxon>
        <taxon>Ecdysozoa</taxon>
        <taxon>Arthropoda</taxon>
        <taxon>Hexapoda</taxon>
        <taxon>Insecta</taxon>
        <taxon>Pterygota</taxon>
        <taxon>Neoptera</taxon>
        <taxon>Endopterygota</taxon>
        <taxon>Hymenoptera</taxon>
        <taxon>Apocrita</taxon>
        <taxon>Ichneumonoidea</taxon>
        <taxon>Braconidae</taxon>
        <taxon>Microgastrinae</taxon>
        <taxon>Cotesia</taxon>
    </lineage>
</organism>
<keyword evidence="2" id="KW-0805">Transcription regulation</keyword>
<gene>
    <name evidence="7" type="ORF">G9C98_007381</name>
</gene>
<dbReference type="PANTHER" id="PTHR46850:SF1">
    <property type="entry name" value="CHROMODOMAIN-HELICASE-DNA-BINDING PROTEIN 9"/>
    <property type="match status" value="1"/>
</dbReference>
<accession>A0A8J5UST5</accession>